<comment type="caution">
    <text evidence="1">The sequence shown here is derived from an EMBL/GenBank/DDBJ whole genome shotgun (WGS) entry which is preliminary data.</text>
</comment>
<evidence type="ECO:0000313" key="1">
    <source>
        <dbReference type="EMBL" id="MPM67005.1"/>
    </source>
</evidence>
<organism evidence="1">
    <name type="scientific">bioreactor metagenome</name>
    <dbReference type="NCBI Taxonomy" id="1076179"/>
    <lineage>
        <taxon>unclassified sequences</taxon>
        <taxon>metagenomes</taxon>
        <taxon>ecological metagenomes</taxon>
    </lineage>
</organism>
<reference evidence="1" key="1">
    <citation type="submission" date="2019-08" db="EMBL/GenBank/DDBJ databases">
        <authorList>
            <person name="Kucharzyk K."/>
            <person name="Murdoch R.W."/>
            <person name="Higgins S."/>
            <person name="Loffler F."/>
        </authorList>
    </citation>
    <scope>NUCLEOTIDE SEQUENCE</scope>
</reference>
<dbReference type="AlphaFoldDB" id="A0A645BP18"/>
<protein>
    <submittedName>
        <fullName evidence="1">Uncharacterized protein</fullName>
    </submittedName>
</protein>
<accession>A0A645BP18</accession>
<dbReference type="EMBL" id="VSSQ01021428">
    <property type="protein sequence ID" value="MPM67005.1"/>
    <property type="molecule type" value="Genomic_DNA"/>
</dbReference>
<proteinExistence type="predicted"/>
<sequence length="79" mass="8268">MRLTCPIDEIVGQFNNAVAGAARIGQVTRGDVGVLQEIDQMFGRGGGKGLINCLVGIAHAYPVAGSANQRFQNILLDLG</sequence>
<gene>
    <name evidence="1" type="ORF">SDC9_113920</name>
</gene>
<name>A0A645BP18_9ZZZZ</name>